<sequence>MIAHDDAGWSARVEFSGERVIGASQWRVYDALHDPVVLRQAIPGIQTLNKVDSNTFDLSATLKVGPFRPTLSGVVQLYNQDPPSGYSLRGQADSANGTAAGSAHVALAAIDEDATNLAYHVTLELEGPLASVEVLRLETTARTLTAEFFSRLQTLLDGDTVDEPKTPEVEPVAEPERIPSRPVAYEVKTLEPTTAATDATGGFVDAAPTQDEAEVAEPTASHTATPGARRLETDVYSVPARRPRLQEPSESQGGIGRWIGVAIGLLLIAALLNNNF</sequence>
<comment type="caution">
    <text evidence="1">The sequence shown here is derived from an EMBL/GenBank/DDBJ whole genome shotgun (WGS) entry which is preliminary data.</text>
</comment>
<dbReference type="InterPro" id="IPR023393">
    <property type="entry name" value="START-like_dom_sf"/>
</dbReference>
<dbReference type="Proteomes" id="UP000249590">
    <property type="component" value="Unassembled WGS sequence"/>
</dbReference>
<dbReference type="Gene3D" id="3.30.530.20">
    <property type="match status" value="1"/>
</dbReference>
<name>A0A8B2NLN1_9HYPH</name>
<dbReference type="EMBL" id="QHHQ01000005">
    <property type="protein sequence ID" value="RAH99440.1"/>
    <property type="molecule type" value="Genomic_DNA"/>
</dbReference>
<dbReference type="Pfam" id="PF06240">
    <property type="entry name" value="COXG"/>
    <property type="match status" value="1"/>
</dbReference>
<gene>
    <name evidence="1" type="ORF">DLJ53_23255</name>
</gene>
<dbReference type="InterPro" id="IPR010419">
    <property type="entry name" value="CO_DH_gsu"/>
</dbReference>
<accession>A0A8B2NLN1</accession>
<dbReference type="CDD" id="cd05018">
    <property type="entry name" value="CoxG"/>
    <property type="match status" value="1"/>
</dbReference>
<reference evidence="1 2" key="1">
    <citation type="submission" date="2018-05" db="EMBL/GenBank/DDBJ databases">
        <title>Acuticoccus sediminis sp. nov., isolated from deep-sea sediment of Indian Ocean.</title>
        <authorList>
            <person name="Liu X."/>
            <person name="Lai Q."/>
            <person name="Du Y."/>
            <person name="Sun F."/>
            <person name="Zhang X."/>
            <person name="Wang S."/>
            <person name="Shao Z."/>
        </authorList>
    </citation>
    <scope>NUCLEOTIDE SEQUENCE [LARGE SCALE GENOMIC DNA]</scope>
    <source>
        <strain evidence="1 2">PTG4-2</strain>
    </source>
</reference>
<proteinExistence type="predicted"/>
<protein>
    <recommendedName>
        <fullName evidence="3">Carbon monoxide dehydrogenase subunit G</fullName>
    </recommendedName>
</protein>
<organism evidence="1 2">
    <name type="scientific">Acuticoccus sediminis</name>
    <dbReference type="NCBI Taxonomy" id="2184697"/>
    <lineage>
        <taxon>Bacteria</taxon>
        <taxon>Pseudomonadati</taxon>
        <taxon>Pseudomonadota</taxon>
        <taxon>Alphaproteobacteria</taxon>
        <taxon>Hyphomicrobiales</taxon>
        <taxon>Amorphaceae</taxon>
        <taxon>Acuticoccus</taxon>
    </lineage>
</organism>
<dbReference type="PANTHER" id="PTHR38588">
    <property type="entry name" value="BLL0334 PROTEIN"/>
    <property type="match status" value="1"/>
</dbReference>
<dbReference type="SUPFAM" id="SSF55961">
    <property type="entry name" value="Bet v1-like"/>
    <property type="match status" value="1"/>
</dbReference>
<dbReference type="PANTHER" id="PTHR38588:SF1">
    <property type="entry name" value="BLL0334 PROTEIN"/>
    <property type="match status" value="1"/>
</dbReference>
<dbReference type="AlphaFoldDB" id="A0A8B2NLN1"/>
<evidence type="ECO:0008006" key="3">
    <source>
        <dbReference type="Google" id="ProtNLM"/>
    </source>
</evidence>
<keyword evidence="2" id="KW-1185">Reference proteome</keyword>
<evidence type="ECO:0000313" key="1">
    <source>
        <dbReference type="EMBL" id="RAH99440.1"/>
    </source>
</evidence>
<evidence type="ECO:0000313" key="2">
    <source>
        <dbReference type="Proteomes" id="UP000249590"/>
    </source>
</evidence>